<dbReference type="InterPro" id="IPR043502">
    <property type="entry name" value="DNA/RNA_pol_sf"/>
</dbReference>
<dbReference type="GO" id="GO:0003676">
    <property type="term" value="F:nucleic acid binding"/>
    <property type="evidence" value="ECO:0007669"/>
    <property type="project" value="InterPro"/>
</dbReference>
<dbReference type="PROSITE" id="PS50994">
    <property type="entry name" value="INTEGRASE"/>
    <property type="match status" value="1"/>
</dbReference>
<comment type="caution">
    <text evidence="3">The sequence shown here is derived from an EMBL/GenBank/DDBJ whole genome shotgun (WGS) entry which is preliminary data.</text>
</comment>
<dbReference type="OrthoDB" id="6436542at2759"/>
<dbReference type="InterPro" id="IPR041577">
    <property type="entry name" value="RT_RNaseH_2"/>
</dbReference>
<protein>
    <recommendedName>
        <fullName evidence="1">RNA-directed DNA polymerase</fullName>
        <ecNumber evidence="1">2.7.7.49</ecNumber>
    </recommendedName>
</protein>
<dbReference type="SUPFAM" id="SSF56672">
    <property type="entry name" value="DNA/RNA polymerases"/>
    <property type="match status" value="1"/>
</dbReference>
<dbReference type="Proteomes" id="UP000886998">
    <property type="component" value="Unassembled WGS sequence"/>
</dbReference>
<dbReference type="InterPro" id="IPR036397">
    <property type="entry name" value="RNaseH_sf"/>
</dbReference>
<proteinExistence type="predicted"/>
<dbReference type="EC" id="2.7.7.49" evidence="1"/>
<dbReference type="Pfam" id="PF17919">
    <property type="entry name" value="RT_RNaseH_2"/>
    <property type="match status" value="1"/>
</dbReference>
<organism evidence="3 4">
    <name type="scientific">Trichonephila inaurata madagascariensis</name>
    <dbReference type="NCBI Taxonomy" id="2747483"/>
    <lineage>
        <taxon>Eukaryota</taxon>
        <taxon>Metazoa</taxon>
        <taxon>Ecdysozoa</taxon>
        <taxon>Arthropoda</taxon>
        <taxon>Chelicerata</taxon>
        <taxon>Arachnida</taxon>
        <taxon>Araneae</taxon>
        <taxon>Araneomorphae</taxon>
        <taxon>Entelegynae</taxon>
        <taxon>Araneoidea</taxon>
        <taxon>Nephilidae</taxon>
        <taxon>Trichonephila</taxon>
        <taxon>Trichonephila inaurata</taxon>
    </lineage>
</organism>
<dbReference type="GO" id="GO:0003964">
    <property type="term" value="F:RNA-directed DNA polymerase activity"/>
    <property type="evidence" value="ECO:0007669"/>
    <property type="project" value="UniProtKB-EC"/>
</dbReference>
<dbReference type="InterPro" id="IPR041588">
    <property type="entry name" value="Integrase_H2C2"/>
</dbReference>
<evidence type="ECO:0000259" key="2">
    <source>
        <dbReference type="PROSITE" id="PS50994"/>
    </source>
</evidence>
<dbReference type="Pfam" id="PF00665">
    <property type="entry name" value="rve"/>
    <property type="match status" value="1"/>
</dbReference>
<dbReference type="CDD" id="cd09274">
    <property type="entry name" value="RNase_HI_RT_Ty3"/>
    <property type="match status" value="1"/>
</dbReference>
<reference evidence="3" key="1">
    <citation type="submission" date="2020-08" db="EMBL/GenBank/DDBJ databases">
        <title>Multicomponent nature underlies the extraordinary mechanical properties of spider dragline silk.</title>
        <authorList>
            <person name="Kono N."/>
            <person name="Nakamura H."/>
            <person name="Mori M."/>
            <person name="Yoshida Y."/>
            <person name="Ohtoshi R."/>
            <person name="Malay A.D."/>
            <person name="Moran D.A.P."/>
            <person name="Tomita M."/>
            <person name="Numata K."/>
            <person name="Arakawa K."/>
        </authorList>
    </citation>
    <scope>NUCLEOTIDE SEQUENCE</scope>
</reference>
<keyword evidence="4" id="KW-1185">Reference proteome</keyword>
<dbReference type="Gene3D" id="3.30.420.10">
    <property type="entry name" value="Ribonuclease H-like superfamily/Ribonuclease H"/>
    <property type="match status" value="1"/>
</dbReference>
<dbReference type="GO" id="GO:0042575">
    <property type="term" value="C:DNA polymerase complex"/>
    <property type="evidence" value="ECO:0007669"/>
    <property type="project" value="UniProtKB-ARBA"/>
</dbReference>
<dbReference type="AlphaFoldDB" id="A0A8X6JM14"/>
<dbReference type="GO" id="GO:0015074">
    <property type="term" value="P:DNA integration"/>
    <property type="evidence" value="ECO:0007669"/>
    <property type="project" value="InterPro"/>
</dbReference>
<name>A0A8X6JM14_9ARAC</name>
<dbReference type="InterPro" id="IPR001584">
    <property type="entry name" value="Integrase_cat-core"/>
</dbReference>
<evidence type="ECO:0000256" key="1">
    <source>
        <dbReference type="ARBA" id="ARBA00012493"/>
    </source>
</evidence>
<evidence type="ECO:0000313" key="4">
    <source>
        <dbReference type="Proteomes" id="UP000886998"/>
    </source>
</evidence>
<dbReference type="InterPro" id="IPR050951">
    <property type="entry name" value="Retrovirus_Pol_polyprotein"/>
</dbReference>
<sequence>MPCRHSSQRFSFHSVHHIQTTPGPPVFCHPRRLPELPSLNLKLWCWRAQLDCLKLHVISGHGKLLPRRFLPSAVKYQSSLHGALSGLRGAQPLTWTSELDTAFSKCKEVLSEVTLLTHPAADVPLGLFTDASACHVGVALMQCVDGNWRPLAFFSKTLATAQSQWPAYYRVLLPSAIYSAVQHFRHVLEAQHCTIYTDHKPIAYAFLQRREKLPPVQLYQLSFIGQFTTDIQHISGTDNVVANAFSRISCIAPPPVDLKTIAEAHKVDTELLDFQTSDNTLKLKSSSSCHPGSRATARLISTRFVWPRVQSDCRTWAHACLRCQRSKIPRHNSSPLQTFAATPLRFRYIHIDIIGPLPPAKSYRYCLTATDRFSRWVEAWPMESITAEDVEQALFAVWISLFGSPEKITTDQGHQFESQLLKRLGMFTAFKRSRTTSYHPCSNGIIKRVYRQLKASLMCHTDSSWFEALPVVLLGIRSVFKEDLQSSSAELVYGEPSHLPGGFISPLPAKMQSISASDFVDRLRTRISRRRTVPASCHARGTPFVFKDLETCTPMLCFEMTPFVAHYNLHIRDFIAFCNVSERFLCCAWAQRKFVSAWIA</sequence>
<dbReference type="Pfam" id="PF17921">
    <property type="entry name" value="Integrase_H2C2"/>
    <property type="match status" value="1"/>
</dbReference>
<dbReference type="SUPFAM" id="SSF53098">
    <property type="entry name" value="Ribonuclease H-like"/>
    <property type="match status" value="1"/>
</dbReference>
<dbReference type="PANTHER" id="PTHR37984:SF15">
    <property type="entry name" value="INTEGRASE CATALYTIC DOMAIN-CONTAINING PROTEIN"/>
    <property type="match status" value="1"/>
</dbReference>
<feature type="domain" description="Integrase catalytic" evidence="2">
    <location>
        <begin position="339"/>
        <end position="514"/>
    </location>
</feature>
<dbReference type="Gene3D" id="3.10.20.370">
    <property type="match status" value="1"/>
</dbReference>
<dbReference type="EMBL" id="BMAV01025618">
    <property type="protein sequence ID" value="GFS42978.1"/>
    <property type="molecule type" value="Genomic_DNA"/>
</dbReference>
<dbReference type="InterPro" id="IPR012337">
    <property type="entry name" value="RNaseH-like_sf"/>
</dbReference>
<dbReference type="PANTHER" id="PTHR37984">
    <property type="entry name" value="PROTEIN CBG26694"/>
    <property type="match status" value="1"/>
</dbReference>
<evidence type="ECO:0000313" key="3">
    <source>
        <dbReference type="EMBL" id="GFS42978.1"/>
    </source>
</evidence>
<accession>A0A8X6JM14</accession>
<gene>
    <name evidence="3" type="primary">M514_23336</name>
    <name evidence="3" type="ORF">TNIN_267221</name>
</gene>
<dbReference type="Gene3D" id="1.10.340.70">
    <property type="match status" value="1"/>
</dbReference>